<gene>
    <name evidence="13" type="ORF">BGZ99_004359</name>
</gene>
<accession>A0A9P6UUW7</accession>
<keyword evidence="3" id="KW-0813">Transport</keyword>
<dbReference type="AlphaFoldDB" id="A0A9P6UUW7"/>
<feature type="compositionally biased region" description="Polar residues" evidence="12">
    <location>
        <begin position="98"/>
        <end position="130"/>
    </location>
</feature>
<comment type="subcellular location">
    <subcellularLocation>
        <location evidence="1">Nucleus</location>
        <location evidence="1">Nuclear pore complex</location>
    </subcellularLocation>
</comment>
<reference evidence="13" key="1">
    <citation type="journal article" date="2020" name="Fungal Divers.">
        <title>Resolving the Mortierellaceae phylogeny through synthesis of multi-gene phylogenetics and phylogenomics.</title>
        <authorList>
            <person name="Vandepol N."/>
            <person name="Liber J."/>
            <person name="Desiro A."/>
            <person name="Na H."/>
            <person name="Kennedy M."/>
            <person name="Barry K."/>
            <person name="Grigoriev I.V."/>
            <person name="Miller A.N."/>
            <person name="O'Donnell K."/>
            <person name="Stajich J.E."/>
            <person name="Bonito G."/>
        </authorList>
    </citation>
    <scope>NUCLEOTIDE SEQUENCE</scope>
    <source>
        <strain evidence="13">REB-010B</strain>
    </source>
</reference>
<feature type="region of interest" description="Disordered" evidence="12">
    <location>
        <begin position="47"/>
        <end position="75"/>
    </location>
</feature>
<keyword evidence="8" id="KW-0539">Nucleus</keyword>
<evidence type="ECO:0000256" key="2">
    <source>
        <dbReference type="ARBA" id="ARBA00011056"/>
    </source>
</evidence>
<evidence type="ECO:0000256" key="1">
    <source>
        <dbReference type="ARBA" id="ARBA00004567"/>
    </source>
</evidence>
<feature type="compositionally biased region" description="Acidic residues" evidence="12">
    <location>
        <begin position="141"/>
        <end position="171"/>
    </location>
</feature>
<comment type="caution">
    <text evidence="13">The sequence shown here is derived from an EMBL/GenBank/DDBJ whole genome shotgun (WGS) entry which is preliminary data.</text>
</comment>
<keyword evidence="6" id="KW-0811">Translocation</keyword>
<dbReference type="GO" id="GO:0031369">
    <property type="term" value="F:translation initiation factor binding"/>
    <property type="evidence" value="ECO:0007669"/>
    <property type="project" value="TreeGrafter"/>
</dbReference>
<dbReference type="GO" id="GO:0016973">
    <property type="term" value="P:poly(A)+ mRNA export from nucleus"/>
    <property type="evidence" value="ECO:0007669"/>
    <property type="project" value="InterPro"/>
</dbReference>
<dbReference type="GO" id="GO:0044614">
    <property type="term" value="C:nuclear pore cytoplasmic filaments"/>
    <property type="evidence" value="ECO:0007669"/>
    <property type="project" value="TreeGrafter"/>
</dbReference>
<evidence type="ECO:0000256" key="4">
    <source>
        <dbReference type="ARBA" id="ARBA00022816"/>
    </source>
</evidence>
<comment type="similarity">
    <text evidence="2">Belongs to the GLE1 family.</text>
</comment>
<dbReference type="GO" id="GO:0000822">
    <property type="term" value="F:inositol hexakisphosphate binding"/>
    <property type="evidence" value="ECO:0007669"/>
    <property type="project" value="TreeGrafter"/>
</dbReference>
<evidence type="ECO:0000256" key="3">
    <source>
        <dbReference type="ARBA" id="ARBA00022448"/>
    </source>
</evidence>
<organism evidence="13 14">
    <name type="scientific">Dissophora globulifera</name>
    <dbReference type="NCBI Taxonomy" id="979702"/>
    <lineage>
        <taxon>Eukaryota</taxon>
        <taxon>Fungi</taxon>
        <taxon>Fungi incertae sedis</taxon>
        <taxon>Mucoromycota</taxon>
        <taxon>Mortierellomycotina</taxon>
        <taxon>Mortierellomycetes</taxon>
        <taxon>Mortierellales</taxon>
        <taxon>Mortierellaceae</taxon>
        <taxon>Dissophora</taxon>
    </lineage>
</organism>
<dbReference type="GO" id="GO:0005737">
    <property type="term" value="C:cytoplasm"/>
    <property type="evidence" value="ECO:0007669"/>
    <property type="project" value="TreeGrafter"/>
</dbReference>
<evidence type="ECO:0000256" key="10">
    <source>
        <dbReference type="ARBA" id="ARBA00029983"/>
    </source>
</evidence>
<dbReference type="GO" id="GO:0005543">
    <property type="term" value="F:phospholipid binding"/>
    <property type="evidence" value="ECO:0007669"/>
    <property type="project" value="TreeGrafter"/>
</dbReference>
<feature type="coiled-coil region" evidence="11">
    <location>
        <begin position="277"/>
        <end position="344"/>
    </location>
</feature>
<evidence type="ECO:0000256" key="11">
    <source>
        <dbReference type="SAM" id="Coils"/>
    </source>
</evidence>
<dbReference type="Gene3D" id="1.25.40.510">
    <property type="entry name" value="GLE1-like"/>
    <property type="match status" value="1"/>
</dbReference>
<dbReference type="InterPro" id="IPR038506">
    <property type="entry name" value="GLE1-like_sf"/>
</dbReference>
<keyword evidence="7" id="KW-0906">Nuclear pore complex</keyword>
<dbReference type="InterPro" id="IPR012476">
    <property type="entry name" value="GLE1"/>
</dbReference>
<dbReference type="Pfam" id="PF07817">
    <property type="entry name" value="GLE1"/>
    <property type="match status" value="1"/>
</dbReference>
<evidence type="ECO:0000256" key="6">
    <source>
        <dbReference type="ARBA" id="ARBA00023010"/>
    </source>
</evidence>
<name>A0A9P6UUW7_9FUNG</name>
<evidence type="ECO:0000256" key="12">
    <source>
        <dbReference type="SAM" id="MobiDB-lite"/>
    </source>
</evidence>
<proteinExistence type="inferred from homology"/>
<evidence type="ECO:0000313" key="13">
    <source>
        <dbReference type="EMBL" id="KAG0320715.1"/>
    </source>
</evidence>
<evidence type="ECO:0000256" key="5">
    <source>
        <dbReference type="ARBA" id="ARBA00022927"/>
    </source>
</evidence>
<keyword evidence="4" id="KW-0509">mRNA transport</keyword>
<dbReference type="OrthoDB" id="420884at2759"/>
<dbReference type="Proteomes" id="UP000738325">
    <property type="component" value="Unassembled WGS sequence"/>
</dbReference>
<dbReference type="GO" id="GO:0015031">
    <property type="term" value="P:protein transport"/>
    <property type="evidence" value="ECO:0007669"/>
    <property type="project" value="UniProtKB-KW"/>
</dbReference>
<keyword evidence="14" id="KW-1185">Reference proteome</keyword>
<evidence type="ECO:0000256" key="8">
    <source>
        <dbReference type="ARBA" id="ARBA00023242"/>
    </source>
</evidence>
<dbReference type="EMBL" id="JAAAIP010000271">
    <property type="protein sequence ID" value="KAG0320715.1"/>
    <property type="molecule type" value="Genomic_DNA"/>
</dbReference>
<feature type="compositionally biased region" description="Low complexity" evidence="12">
    <location>
        <begin position="47"/>
        <end position="63"/>
    </location>
</feature>
<evidence type="ECO:0000256" key="7">
    <source>
        <dbReference type="ARBA" id="ARBA00023132"/>
    </source>
</evidence>
<evidence type="ECO:0000313" key="14">
    <source>
        <dbReference type="Proteomes" id="UP000738325"/>
    </source>
</evidence>
<feature type="region of interest" description="Disordered" evidence="12">
    <location>
        <begin position="95"/>
        <end position="186"/>
    </location>
</feature>
<dbReference type="PANTHER" id="PTHR12960">
    <property type="entry name" value="GLE-1-RELATED"/>
    <property type="match status" value="1"/>
</dbReference>
<evidence type="ECO:0000256" key="9">
    <source>
        <dbReference type="ARBA" id="ARBA00026227"/>
    </source>
</evidence>
<sequence length="679" mass="75995">MASISFKVSIKGSVADLDDYPLEFVLRRSVNDGPIKPDDPELARLRSAQAARLQQQQQQQQQQEEIRPSVFHAGDNTRKALLPLSQDPAIYNHKIGLKSTTTRPSNTPNRGSLNTINNSRRRGVNTSTAAPSGYGLSEFTTSEEEDDDDDDEGNSEDEDSAEDTSDSEEEVYPVAPRRVAKPGKKLSQVLRTTTSEPAHYVAHITGRIDPWEMRMQKLQEEGKELAPLIAEKIADDFKKIEKTPVQMTATWARENDDIVQRMKSISLETEAIKERRKKETETKNQLLAKEIENCLAQIKEERDAVIRIREEAIKQAQMEKDRIAKEQEDRKNAAAAQKAAQDKQATLAAAAAAEQAQKAAEAAANRASATTSAIFVSDAGRAEYEKYSAVLERIRTVILPAVAGNPMLKKYCFGARREMVADIGQLVNKRDEIYRVATDIDAIFKRTMQAQDETAYLWVMNCTAKKLVKQAETEALVKSAPVFPLAHVAVLLFSSHPQFLDVLMARFAKKCPYVTPMYIPKGPNDSADDFLQKLAYKKSGKGWESEAQYNGRQCAMFTLYCAIMQTVPPATVFMLLYQLTAGQSSYPLSHGWTWMARIMNMPPRPITPSLITVFLEVCGNSFLRTYRNQAAKALRLLMTDFIPLIPRQGVDGTTRLVTLLEQYNKTGTIPVADGRDYDR</sequence>
<keyword evidence="11" id="KW-0175">Coiled coil</keyword>
<protein>
    <recommendedName>
        <fullName evidence="9">mRNA export factor GLE1</fullName>
    </recommendedName>
    <alternativeName>
        <fullName evidence="10">Nucleoporin GLE1</fullName>
    </alternativeName>
</protein>
<keyword evidence="5" id="KW-0653">Protein transport</keyword>
<dbReference type="PANTHER" id="PTHR12960:SF0">
    <property type="entry name" value="MRNA EXPORT FACTOR GLE1"/>
    <property type="match status" value="1"/>
</dbReference>